<keyword evidence="2" id="KW-1185">Reference proteome</keyword>
<gene>
    <name evidence="1" type="ORF">ACOLOM_LOCUS8035</name>
</gene>
<protein>
    <submittedName>
        <fullName evidence="1">17511_t:CDS:1</fullName>
    </submittedName>
</protein>
<evidence type="ECO:0000313" key="2">
    <source>
        <dbReference type="Proteomes" id="UP000789525"/>
    </source>
</evidence>
<feature type="non-terminal residue" evidence="1">
    <location>
        <position position="1"/>
    </location>
</feature>
<comment type="caution">
    <text evidence="1">The sequence shown here is derived from an EMBL/GenBank/DDBJ whole genome shotgun (WGS) entry which is preliminary data.</text>
</comment>
<name>A0ACA9NBQ7_9GLOM</name>
<dbReference type="Proteomes" id="UP000789525">
    <property type="component" value="Unassembled WGS sequence"/>
</dbReference>
<organism evidence="1 2">
    <name type="scientific">Acaulospora colombiana</name>
    <dbReference type="NCBI Taxonomy" id="27376"/>
    <lineage>
        <taxon>Eukaryota</taxon>
        <taxon>Fungi</taxon>
        <taxon>Fungi incertae sedis</taxon>
        <taxon>Mucoromycota</taxon>
        <taxon>Glomeromycotina</taxon>
        <taxon>Glomeromycetes</taxon>
        <taxon>Diversisporales</taxon>
        <taxon>Acaulosporaceae</taxon>
        <taxon>Acaulospora</taxon>
    </lineage>
</organism>
<evidence type="ECO:0000313" key="1">
    <source>
        <dbReference type="EMBL" id="CAG8643886.1"/>
    </source>
</evidence>
<accession>A0ACA9NBQ7</accession>
<proteinExistence type="predicted"/>
<sequence length="517" mass="58390">YEFSVESRVALASPVEAEYGQMLAVTAMQHPRVHTSFNDDVGWTLVAQLLSLQMERHGVGVGEYSGTGPVTASLLRSGVGSPLTGCFIRLYALSVLFLATAGPTLASSWFGADEKKPWTQEQLDKAQKVYGEYKDEAFDSWTESRLRQFLLDQGVIEPKGTREQLAQMARNHASASASTAIYGDSYYQATQSASSAATKATEYVKDSLDDTRDYIYSTWDDNQLRTYLESKGIIRTHAQVTRDEMLAKMREAYASASDPVYAAWSDSYIRRWLIDHNIVSEPPSTRDKLLATMNKYYYDSKDYVWSSWTDSDLHDWLVQHNVIKSEAQVKRDKMLKMVQDNYLSATNTFWDAWTESELRAWLIEHGYMRTDAQVKRDELVALANSKYTHAANRSAEYLTWPDARLRAYLRMHGLPESQLPTTRPGLLHEVRIRYVIAQTKIDNLLQSIKDAVYGSVETAEEKLNNVLHMLTGAKESAKGEAEAKKRQAYSAADKAAKDAQVKAEELKAEAKKLKSEL</sequence>
<reference evidence="1" key="1">
    <citation type="submission" date="2021-06" db="EMBL/GenBank/DDBJ databases">
        <authorList>
            <person name="Kallberg Y."/>
            <person name="Tangrot J."/>
            <person name="Rosling A."/>
        </authorList>
    </citation>
    <scope>NUCLEOTIDE SEQUENCE</scope>
    <source>
        <strain evidence="1">CL356</strain>
    </source>
</reference>
<dbReference type="EMBL" id="CAJVPT010019799">
    <property type="protein sequence ID" value="CAG8643886.1"/>
    <property type="molecule type" value="Genomic_DNA"/>
</dbReference>